<gene>
    <name evidence="3" type="ORF">ACEWY4_009937</name>
</gene>
<evidence type="ECO:0000313" key="3">
    <source>
        <dbReference type="EMBL" id="KAL2095218.1"/>
    </source>
</evidence>
<keyword evidence="4" id="KW-1185">Reference proteome</keyword>
<feature type="region of interest" description="Disordered" evidence="1">
    <location>
        <begin position="92"/>
        <end position="114"/>
    </location>
</feature>
<proteinExistence type="predicted"/>
<dbReference type="EMBL" id="JBHFQA010000008">
    <property type="protein sequence ID" value="KAL2095218.1"/>
    <property type="molecule type" value="Genomic_DNA"/>
</dbReference>
<dbReference type="AlphaFoldDB" id="A0ABD1K7V6"/>
<name>A0ABD1K7V6_9TELE</name>
<comment type="caution">
    <text evidence="3">The sequence shown here is derived from an EMBL/GenBank/DDBJ whole genome shotgun (WGS) entry which is preliminary data.</text>
</comment>
<reference evidence="3 4" key="1">
    <citation type="submission" date="2024-09" db="EMBL/GenBank/DDBJ databases">
        <title>A chromosome-level genome assembly of Gray's grenadier anchovy, Coilia grayii.</title>
        <authorList>
            <person name="Fu Z."/>
        </authorList>
    </citation>
    <scope>NUCLEOTIDE SEQUENCE [LARGE SCALE GENOMIC DNA]</scope>
    <source>
        <strain evidence="3">G4</strain>
        <tissue evidence="3">Muscle</tissue>
    </source>
</reference>
<organism evidence="3 4">
    <name type="scientific">Coilia grayii</name>
    <name type="common">Gray's grenadier anchovy</name>
    <dbReference type="NCBI Taxonomy" id="363190"/>
    <lineage>
        <taxon>Eukaryota</taxon>
        <taxon>Metazoa</taxon>
        <taxon>Chordata</taxon>
        <taxon>Craniata</taxon>
        <taxon>Vertebrata</taxon>
        <taxon>Euteleostomi</taxon>
        <taxon>Actinopterygii</taxon>
        <taxon>Neopterygii</taxon>
        <taxon>Teleostei</taxon>
        <taxon>Clupei</taxon>
        <taxon>Clupeiformes</taxon>
        <taxon>Clupeoidei</taxon>
        <taxon>Engraulidae</taxon>
        <taxon>Coilinae</taxon>
        <taxon>Coilia</taxon>
    </lineage>
</organism>
<sequence>MPESETPLMTEQPARDSNKKALKAAGLTLLACLLLAGQGLTAYLVMGQRGQLQELDMRMHRLKEIASRSAMGPAMPMKMALPMSSMPLLKLREESADSKDAAATPSPKDAFAAPALLLQPKVEEAKEN</sequence>
<dbReference type="Proteomes" id="UP001591681">
    <property type="component" value="Unassembled WGS sequence"/>
</dbReference>
<feature type="domain" description="MHC class II-associated invariant chain/CLIP MHC II-interacting" evidence="2">
    <location>
        <begin position="5"/>
        <end position="89"/>
    </location>
</feature>
<protein>
    <recommendedName>
        <fullName evidence="2">MHC class II-associated invariant chain/CLIP MHC II-interacting domain-containing protein</fullName>
    </recommendedName>
</protein>
<evidence type="ECO:0000313" key="4">
    <source>
        <dbReference type="Proteomes" id="UP001591681"/>
    </source>
</evidence>
<evidence type="ECO:0000256" key="1">
    <source>
        <dbReference type="SAM" id="MobiDB-lite"/>
    </source>
</evidence>
<dbReference type="Pfam" id="PF09307">
    <property type="entry name" value="MHC2-interact"/>
    <property type="match status" value="1"/>
</dbReference>
<dbReference type="InterPro" id="IPR015386">
    <property type="entry name" value="MHC_II-assoc_invar/CLIP_MHC-bd"/>
</dbReference>
<accession>A0ABD1K7V6</accession>
<evidence type="ECO:0000259" key="2">
    <source>
        <dbReference type="Pfam" id="PF09307"/>
    </source>
</evidence>